<dbReference type="FunFam" id="3.40.190.10:FF:000017">
    <property type="entry name" value="Glycine cleavage system transcriptional activator"/>
    <property type="match status" value="1"/>
</dbReference>
<feature type="domain" description="HTH lysR-type" evidence="5">
    <location>
        <begin position="10"/>
        <end position="67"/>
    </location>
</feature>
<dbReference type="CDD" id="cd08481">
    <property type="entry name" value="PBP2_GcdR_like"/>
    <property type="match status" value="1"/>
</dbReference>
<dbReference type="GO" id="GO:0006351">
    <property type="term" value="P:DNA-templated transcription"/>
    <property type="evidence" value="ECO:0007669"/>
    <property type="project" value="TreeGrafter"/>
</dbReference>
<keyword evidence="7" id="KW-1185">Reference proteome</keyword>
<dbReference type="InterPro" id="IPR000847">
    <property type="entry name" value="LysR_HTH_N"/>
</dbReference>
<dbReference type="PANTHER" id="PTHR30537:SF26">
    <property type="entry name" value="GLYCINE CLEAVAGE SYSTEM TRANSCRIPTIONAL ACTIVATOR"/>
    <property type="match status" value="1"/>
</dbReference>
<dbReference type="PANTHER" id="PTHR30537">
    <property type="entry name" value="HTH-TYPE TRANSCRIPTIONAL REGULATOR"/>
    <property type="match status" value="1"/>
</dbReference>
<dbReference type="Pfam" id="PF00126">
    <property type="entry name" value="HTH_1"/>
    <property type="match status" value="1"/>
</dbReference>
<dbReference type="OrthoDB" id="5526340at2"/>
<dbReference type="InterPro" id="IPR036388">
    <property type="entry name" value="WH-like_DNA-bd_sf"/>
</dbReference>
<evidence type="ECO:0000256" key="1">
    <source>
        <dbReference type="ARBA" id="ARBA00009437"/>
    </source>
</evidence>
<evidence type="ECO:0000256" key="2">
    <source>
        <dbReference type="ARBA" id="ARBA00023015"/>
    </source>
</evidence>
<evidence type="ECO:0000256" key="3">
    <source>
        <dbReference type="ARBA" id="ARBA00023125"/>
    </source>
</evidence>
<dbReference type="PROSITE" id="PS50931">
    <property type="entry name" value="HTH_LYSR"/>
    <property type="match status" value="1"/>
</dbReference>
<sequence>MSTFQRRLIPSTAALTAFDCVARLGSLSAAAAALDLTPGAISRQIASLEEQLGTILVVRNNKGVNLSQKGEQYAKGVAEVIEKIRLISLEAMAQGTASTLKLAIPPTFGTRWLLPRIPDFVERHPDVTINFSTRIGQFDFGKEELDAAIHVGRPDWPGCDCQLLLKETVVPVCSPEFLQRNPFDGPSALLRIPLLEMASRPQAWRLWFSHFGITERYREGMRFEQFINVSQACRAGLGVALMPSFLIASELESGRLVKALDLPVDSPVSYYFVCPIEKANDSSVGRFRSWLFDRVEAFNKSPK</sequence>
<dbReference type="AlphaFoldDB" id="A0A125Q4J7"/>
<reference evidence="6 7" key="1">
    <citation type="submission" date="2015-11" db="EMBL/GenBank/DDBJ databases">
        <title>Draft Genome Sequence of the Strain BR 10423 (Rhizobium sp.) isolated from nodules of Mimosa pudica.</title>
        <authorList>
            <person name="Barauna A.C."/>
            <person name="Zilli J.E."/>
            <person name="Simoes-Araujo J.L."/>
            <person name="Reis V.M."/>
            <person name="James E.K."/>
            <person name="Reis F.B.Jr."/>
            <person name="Rouws L.F."/>
            <person name="Passos S.R."/>
            <person name="Gois S.R."/>
        </authorList>
    </citation>
    <scope>NUCLEOTIDE SEQUENCE [LARGE SCALE GENOMIC DNA]</scope>
    <source>
        <strain evidence="6 7">BR10423</strain>
    </source>
</reference>
<proteinExistence type="inferred from homology"/>
<keyword evidence="2" id="KW-0805">Transcription regulation</keyword>
<organism evidence="6 7">
    <name type="scientific">Rhizobium altiplani</name>
    <dbReference type="NCBI Taxonomy" id="1864509"/>
    <lineage>
        <taxon>Bacteria</taxon>
        <taxon>Pseudomonadati</taxon>
        <taxon>Pseudomonadota</taxon>
        <taxon>Alphaproteobacteria</taxon>
        <taxon>Hyphomicrobiales</taxon>
        <taxon>Rhizobiaceae</taxon>
        <taxon>Rhizobium/Agrobacterium group</taxon>
        <taxon>Rhizobium</taxon>
    </lineage>
</organism>
<evidence type="ECO:0000313" key="7">
    <source>
        <dbReference type="Proteomes" id="UP000068164"/>
    </source>
</evidence>
<dbReference type="InterPro" id="IPR005119">
    <property type="entry name" value="LysR_subst-bd"/>
</dbReference>
<evidence type="ECO:0000256" key="4">
    <source>
        <dbReference type="ARBA" id="ARBA00023163"/>
    </source>
</evidence>
<comment type="caution">
    <text evidence="6">The sequence shown here is derived from an EMBL/GenBank/DDBJ whole genome shotgun (WGS) entry which is preliminary data.</text>
</comment>
<keyword evidence="3" id="KW-0238">DNA-binding</keyword>
<dbReference type="Gene3D" id="3.40.190.10">
    <property type="entry name" value="Periplasmic binding protein-like II"/>
    <property type="match status" value="2"/>
</dbReference>
<keyword evidence="4" id="KW-0804">Transcription</keyword>
<dbReference type="Proteomes" id="UP000068164">
    <property type="component" value="Unassembled WGS sequence"/>
</dbReference>
<name>A0A125Q4J7_9HYPH</name>
<accession>A0A125Q4J7</accession>
<dbReference type="Pfam" id="PF03466">
    <property type="entry name" value="LysR_substrate"/>
    <property type="match status" value="1"/>
</dbReference>
<dbReference type="SUPFAM" id="SSF53850">
    <property type="entry name" value="Periplasmic binding protein-like II"/>
    <property type="match status" value="1"/>
</dbReference>
<dbReference type="GO" id="GO:0043565">
    <property type="term" value="F:sequence-specific DNA binding"/>
    <property type="evidence" value="ECO:0007669"/>
    <property type="project" value="TreeGrafter"/>
</dbReference>
<dbReference type="GO" id="GO:0003700">
    <property type="term" value="F:DNA-binding transcription factor activity"/>
    <property type="evidence" value="ECO:0007669"/>
    <property type="project" value="InterPro"/>
</dbReference>
<dbReference type="InterPro" id="IPR036390">
    <property type="entry name" value="WH_DNA-bd_sf"/>
</dbReference>
<dbReference type="EMBL" id="LNCD01000138">
    <property type="protein sequence ID" value="KWV41811.1"/>
    <property type="molecule type" value="Genomic_DNA"/>
</dbReference>
<dbReference type="RefSeq" id="WP_062374974.1">
    <property type="nucleotide sequence ID" value="NZ_LNCD01000138.1"/>
</dbReference>
<evidence type="ECO:0000259" key="5">
    <source>
        <dbReference type="PROSITE" id="PS50931"/>
    </source>
</evidence>
<gene>
    <name evidence="6" type="ORF">AS026_21760</name>
</gene>
<comment type="similarity">
    <text evidence="1">Belongs to the LysR transcriptional regulatory family.</text>
</comment>
<evidence type="ECO:0000313" key="6">
    <source>
        <dbReference type="EMBL" id="KWV41811.1"/>
    </source>
</evidence>
<dbReference type="Gene3D" id="1.10.10.10">
    <property type="entry name" value="Winged helix-like DNA-binding domain superfamily/Winged helix DNA-binding domain"/>
    <property type="match status" value="1"/>
</dbReference>
<protein>
    <submittedName>
        <fullName evidence="6">LysR family transcriptional regulator</fullName>
    </submittedName>
</protein>
<dbReference type="SUPFAM" id="SSF46785">
    <property type="entry name" value="Winged helix' DNA-binding domain"/>
    <property type="match status" value="1"/>
</dbReference>
<dbReference type="InterPro" id="IPR058163">
    <property type="entry name" value="LysR-type_TF_proteobact-type"/>
</dbReference>